<sequence length="66" mass="7555">MEAKQRFPSFLENVSSTVFSDVKGGDETAIERSVLKKLEHSENGVLVKLVYSSHCSYVKMNRRVYE</sequence>
<reference evidence="1" key="1">
    <citation type="submission" date="2020-08" db="EMBL/GenBank/DDBJ databases">
        <title>Multicomponent nature underlies the extraordinary mechanical properties of spider dragline silk.</title>
        <authorList>
            <person name="Kono N."/>
            <person name="Nakamura H."/>
            <person name="Mori M."/>
            <person name="Yoshida Y."/>
            <person name="Ohtoshi R."/>
            <person name="Malay A.D."/>
            <person name="Moran D.A.P."/>
            <person name="Tomita M."/>
            <person name="Numata K."/>
            <person name="Arakawa K."/>
        </authorList>
    </citation>
    <scope>NUCLEOTIDE SEQUENCE</scope>
</reference>
<evidence type="ECO:0000313" key="2">
    <source>
        <dbReference type="Proteomes" id="UP000886998"/>
    </source>
</evidence>
<dbReference type="EMBL" id="BMAV01018868">
    <property type="protein sequence ID" value="GFY71504.1"/>
    <property type="molecule type" value="Genomic_DNA"/>
</dbReference>
<organism evidence="1 2">
    <name type="scientific">Trichonephila inaurata madagascariensis</name>
    <dbReference type="NCBI Taxonomy" id="2747483"/>
    <lineage>
        <taxon>Eukaryota</taxon>
        <taxon>Metazoa</taxon>
        <taxon>Ecdysozoa</taxon>
        <taxon>Arthropoda</taxon>
        <taxon>Chelicerata</taxon>
        <taxon>Arachnida</taxon>
        <taxon>Araneae</taxon>
        <taxon>Araneomorphae</taxon>
        <taxon>Entelegynae</taxon>
        <taxon>Araneoidea</taxon>
        <taxon>Nephilidae</taxon>
        <taxon>Trichonephila</taxon>
        <taxon>Trichonephila inaurata</taxon>
    </lineage>
</organism>
<keyword evidence="2" id="KW-1185">Reference proteome</keyword>
<accession>A0A8X6YKZ5</accession>
<proteinExistence type="predicted"/>
<name>A0A8X6YKZ5_9ARAC</name>
<evidence type="ECO:0000313" key="1">
    <source>
        <dbReference type="EMBL" id="GFY71504.1"/>
    </source>
</evidence>
<protein>
    <submittedName>
        <fullName evidence="1">Uncharacterized protein</fullName>
    </submittedName>
</protein>
<gene>
    <name evidence="1" type="ORF">TNIN_376901</name>
</gene>
<dbReference type="AlphaFoldDB" id="A0A8X6YKZ5"/>
<dbReference type="Proteomes" id="UP000886998">
    <property type="component" value="Unassembled WGS sequence"/>
</dbReference>
<comment type="caution">
    <text evidence="1">The sequence shown here is derived from an EMBL/GenBank/DDBJ whole genome shotgun (WGS) entry which is preliminary data.</text>
</comment>